<dbReference type="PANTHER" id="PTHR40202:SF1">
    <property type="entry name" value="HD DOMAIN-CONTAINING PROTEIN"/>
    <property type="match status" value="1"/>
</dbReference>
<dbReference type="AlphaFoldDB" id="A0A6L8W8D8"/>
<gene>
    <name evidence="2" type="ORF">GQE98_12160</name>
</gene>
<organism evidence="2 3">
    <name type="scientific">Sneathiella litorea</name>
    <dbReference type="NCBI Taxonomy" id="2606216"/>
    <lineage>
        <taxon>Bacteria</taxon>
        <taxon>Pseudomonadati</taxon>
        <taxon>Pseudomonadota</taxon>
        <taxon>Alphaproteobacteria</taxon>
        <taxon>Sneathiellales</taxon>
        <taxon>Sneathiellaceae</taxon>
        <taxon>Sneathiella</taxon>
    </lineage>
</organism>
<dbReference type="InterPro" id="IPR052567">
    <property type="entry name" value="OP_Dioxygenase"/>
</dbReference>
<name>A0A6L8W8D8_9PROT</name>
<accession>A0A6L8W8D8</accession>
<dbReference type="Proteomes" id="UP000476030">
    <property type="component" value="Unassembled WGS sequence"/>
</dbReference>
<proteinExistence type="predicted"/>
<protein>
    <submittedName>
        <fullName evidence="2">HD domain-containing protein</fullName>
    </submittedName>
</protein>
<dbReference type="Pfam" id="PF01966">
    <property type="entry name" value="HD"/>
    <property type="match status" value="1"/>
</dbReference>
<evidence type="ECO:0000259" key="1">
    <source>
        <dbReference type="Pfam" id="PF01966"/>
    </source>
</evidence>
<dbReference type="EMBL" id="WTUW01000002">
    <property type="protein sequence ID" value="MZR31388.1"/>
    <property type="molecule type" value="Genomic_DNA"/>
</dbReference>
<dbReference type="Gene3D" id="1.10.3210.10">
    <property type="entry name" value="Hypothetical protein af1432"/>
    <property type="match status" value="1"/>
</dbReference>
<sequence>MKNGNTEMNDMSSERAKFSQMAEGTAADYKIISDNFRTFSKELPDRVLSHLKLLEGDFGGFAVDRLEHSLQCATLAHQDGQDEEYVVAALLHDIGDTLGTFNHADIGAAMLKPFVSEKIHWILEKHGIFQGYYFFHYIGLDRDMREKFRGHEHFEDCAHFCAAYDQTAFDKNFESASLDFFEPMVRRVMAKPKQSIYLME</sequence>
<evidence type="ECO:0000313" key="3">
    <source>
        <dbReference type="Proteomes" id="UP000476030"/>
    </source>
</evidence>
<feature type="domain" description="HD" evidence="1">
    <location>
        <begin position="65"/>
        <end position="132"/>
    </location>
</feature>
<reference evidence="2 3" key="1">
    <citation type="submission" date="2019-12" db="EMBL/GenBank/DDBJ databases">
        <title>Snethiella sp. nov. sp. isolated from sea sand.</title>
        <authorList>
            <person name="Kim J."/>
            <person name="Jeong S.E."/>
            <person name="Jung H.S."/>
            <person name="Jeon C.O."/>
        </authorList>
    </citation>
    <scope>NUCLEOTIDE SEQUENCE [LARGE SCALE GENOMIC DNA]</scope>
    <source>
        <strain evidence="2 3">DP05</strain>
    </source>
</reference>
<dbReference type="SUPFAM" id="SSF109604">
    <property type="entry name" value="HD-domain/PDEase-like"/>
    <property type="match status" value="1"/>
</dbReference>
<comment type="caution">
    <text evidence="2">The sequence shown here is derived from an EMBL/GenBank/DDBJ whole genome shotgun (WGS) entry which is preliminary data.</text>
</comment>
<dbReference type="PANTHER" id="PTHR40202">
    <property type="match status" value="1"/>
</dbReference>
<keyword evidence="3" id="KW-1185">Reference proteome</keyword>
<evidence type="ECO:0000313" key="2">
    <source>
        <dbReference type="EMBL" id="MZR31388.1"/>
    </source>
</evidence>
<dbReference type="InterPro" id="IPR006674">
    <property type="entry name" value="HD_domain"/>
</dbReference>